<gene>
    <name evidence="1" type="ORF">ILUMI_02592</name>
</gene>
<accession>A0A8K0DD62</accession>
<evidence type="ECO:0000313" key="1">
    <source>
        <dbReference type="EMBL" id="KAF2903594.1"/>
    </source>
</evidence>
<feature type="non-terminal residue" evidence="1">
    <location>
        <position position="171"/>
    </location>
</feature>
<reference evidence="1" key="1">
    <citation type="submission" date="2019-08" db="EMBL/GenBank/DDBJ databases">
        <title>The genome of the North American firefly Photinus pyralis.</title>
        <authorList>
            <consortium name="Photinus pyralis genome working group"/>
            <person name="Fallon T.R."/>
            <person name="Sander Lower S.E."/>
            <person name="Weng J.-K."/>
        </authorList>
    </citation>
    <scope>NUCLEOTIDE SEQUENCE</scope>
    <source>
        <strain evidence="1">TRF0915ILg1</strain>
        <tissue evidence="1">Whole body</tissue>
    </source>
</reference>
<evidence type="ECO:0000313" key="2">
    <source>
        <dbReference type="Proteomes" id="UP000801492"/>
    </source>
</evidence>
<dbReference type="EMBL" id="VTPC01000984">
    <property type="protein sequence ID" value="KAF2903594.1"/>
    <property type="molecule type" value="Genomic_DNA"/>
</dbReference>
<dbReference type="AlphaFoldDB" id="A0A8K0DD62"/>
<sequence>MSVHYAADERYSKDELTEPYVVSLDEVHLTWEERTTIENMLSKSERSLTMFAMGNKACQILKTKFKTAMDKLKDTGPTSKLWVQYFCILILPKEWKDYHQKPIKVLTEDCSESLLGNDHETNSSDVTFIKENTVAQAEVKKVSMTMKNRQASGPNRLLVEFLTADQNYNCS</sequence>
<comment type="caution">
    <text evidence="1">The sequence shown here is derived from an EMBL/GenBank/DDBJ whole genome shotgun (WGS) entry which is preliminary data.</text>
</comment>
<organism evidence="1 2">
    <name type="scientific">Ignelater luminosus</name>
    <name type="common">Cucubano</name>
    <name type="synonym">Pyrophorus luminosus</name>
    <dbReference type="NCBI Taxonomy" id="2038154"/>
    <lineage>
        <taxon>Eukaryota</taxon>
        <taxon>Metazoa</taxon>
        <taxon>Ecdysozoa</taxon>
        <taxon>Arthropoda</taxon>
        <taxon>Hexapoda</taxon>
        <taxon>Insecta</taxon>
        <taxon>Pterygota</taxon>
        <taxon>Neoptera</taxon>
        <taxon>Endopterygota</taxon>
        <taxon>Coleoptera</taxon>
        <taxon>Polyphaga</taxon>
        <taxon>Elateriformia</taxon>
        <taxon>Elateroidea</taxon>
        <taxon>Elateridae</taxon>
        <taxon>Agrypninae</taxon>
        <taxon>Pyrophorini</taxon>
        <taxon>Ignelater</taxon>
    </lineage>
</organism>
<dbReference type="OrthoDB" id="6753017at2759"/>
<keyword evidence="2" id="KW-1185">Reference proteome</keyword>
<protein>
    <submittedName>
        <fullName evidence="1">Uncharacterized protein</fullName>
    </submittedName>
</protein>
<proteinExistence type="predicted"/>
<dbReference type="Proteomes" id="UP000801492">
    <property type="component" value="Unassembled WGS sequence"/>
</dbReference>
<name>A0A8K0DD62_IGNLU</name>